<comment type="subcellular location">
    <subcellularLocation>
        <location evidence="1">Membrane</location>
    </subcellularLocation>
</comment>
<dbReference type="RefSeq" id="WP_069447538.1">
    <property type="nucleotide sequence ID" value="NZ_JAPQMS010000007.1"/>
</dbReference>
<dbReference type="GO" id="GO:0007165">
    <property type="term" value="P:signal transduction"/>
    <property type="evidence" value="ECO:0007669"/>
    <property type="project" value="UniProtKB-KW"/>
</dbReference>
<feature type="transmembrane region" description="Helical" evidence="5">
    <location>
        <begin position="228"/>
        <end position="252"/>
    </location>
</feature>
<protein>
    <submittedName>
        <fullName evidence="8">Methyl-accepting chemotaxis protein PctA</fullName>
    </submittedName>
</protein>
<dbReference type="Pfam" id="PF00672">
    <property type="entry name" value="HAMP"/>
    <property type="match status" value="1"/>
</dbReference>
<evidence type="ECO:0000256" key="3">
    <source>
        <dbReference type="ARBA" id="ARBA00029447"/>
    </source>
</evidence>
<evidence type="ECO:0000256" key="1">
    <source>
        <dbReference type="ARBA" id="ARBA00004370"/>
    </source>
</evidence>
<evidence type="ECO:0000259" key="7">
    <source>
        <dbReference type="PROSITE" id="PS50885"/>
    </source>
</evidence>
<feature type="transmembrane region" description="Helical" evidence="5">
    <location>
        <begin position="12"/>
        <end position="30"/>
    </location>
</feature>
<evidence type="ECO:0000313" key="9">
    <source>
        <dbReference type="Proteomes" id="UP000095131"/>
    </source>
</evidence>
<gene>
    <name evidence="8" type="ORF">VSF3289_03395</name>
</gene>
<dbReference type="SMART" id="SM00283">
    <property type="entry name" value="MA"/>
    <property type="match status" value="1"/>
</dbReference>
<feature type="domain" description="HAMP" evidence="7">
    <location>
        <begin position="249"/>
        <end position="303"/>
    </location>
</feature>
<dbReference type="CDD" id="cd11386">
    <property type="entry name" value="MCP_signal"/>
    <property type="match status" value="1"/>
</dbReference>
<keyword evidence="5" id="KW-1133">Transmembrane helix</keyword>
<evidence type="ECO:0000256" key="5">
    <source>
        <dbReference type="SAM" id="Phobius"/>
    </source>
</evidence>
<dbReference type="EMBL" id="MDCJ01000007">
    <property type="protein sequence ID" value="ODS04264.1"/>
    <property type="molecule type" value="Genomic_DNA"/>
</dbReference>
<comment type="similarity">
    <text evidence="3">Belongs to the methyl-accepting chemotaxis (MCP) protein family.</text>
</comment>
<reference evidence="8 9" key="1">
    <citation type="submission" date="2016-08" db="EMBL/GenBank/DDBJ databases">
        <title>Genome sequencing of Vibrio scophthalmi strain FP3289, an isolated from Paralichthys olivaceus.</title>
        <authorList>
            <person name="Han H.-J."/>
        </authorList>
    </citation>
    <scope>NUCLEOTIDE SEQUENCE [LARGE SCALE GENOMIC DNA]</scope>
    <source>
        <strain evidence="8 9">FP3289</strain>
    </source>
</reference>
<dbReference type="GO" id="GO:0006935">
    <property type="term" value="P:chemotaxis"/>
    <property type="evidence" value="ECO:0007669"/>
    <property type="project" value="UniProtKB-ARBA"/>
</dbReference>
<dbReference type="PROSITE" id="PS50885">
    <property type="entry name" value="HAMP"/>
    <property type="match status" value="1"/>
</dbReference>
<dbReference type="InterPro" id="IPR003660">
    <property type="entry name" value="HAMP_dom"/>
</dbReference>
<feature type="domain" description="Methyl-accepting transducer" evidence="6">
    <location>
        <begin position="308"/>
        <end position="544"/>
    </location>
</feature>
<dbReference type="Pfam" id="PF00015">
    <property type="entry name" value="MCPsignal"/>
    <property type="match status" value="1"/>
</dbReference>
<evidence type="ECO:0000313" key="8">
    <source>
        <dbReference type="EMBL" id="ODS04264.1"/>
    </source>
</evidence>
<dbReference type="GO" id="GO:0016020">
    <property type="term" value="C:membrane"/>
    <property type="evidence" value="ECO:0007669"/>
    <property type="project" value="UniProtKB-SubCell"/>
</dbReference>
<dbReference type="Proteomes" id="UP000095131">
    <property type="component" value="Unassembled WGS sequence"/>
</dbReference>
<dbReference type="PROSITE" id="PS50111">
    <property type="entry name" value="CHEMOTAXIS_TRANSDUC_2"/>
    <property type="match status" value="1"/>
</dbReference>
<dbReference type="PANTHER" id="PTHR32089">
    <property type="entry name" value="METHYL-ACCEPTING CHEMOTAXIS PROTEIN MCPB"/>
    <property type="match status" value="1"/>
</dbReference>
<dbReference type="InterPro" id="IPR004089">
    <property type="entry name" value="MCPsignal_dom"/>
</dbReference>
<dbReference type="PANTHER" id="PTHR32089:SF55">
    <property type="entry name" value="METHYL ACCEPTING SENSORY TRANSDUCER WITH CACHE_2 SMALL MOLECULE BINDING DOMAIN"/>
    <property type="match status" value="1"/>
</dbReference>
<dbReference type="CDD" id="cd06225">
    <property type="entry name" value="HAMP"/>
    <property type="match status" value="1"/>
</dbReference>
<keyword evidence="2 4" id="KW-0807">Transducer</keyword>
<dbReference type="PATRIC" id="fig|45658.8.peg.3354"/>
<dbReference type="OrthoDB" id="2489132at2"/>
<keyword evidence="5" id="KW-0812">Transmembrane</keyword>
<dbReference type="Gene3D" id="1.10.287.950">
    <property type="entry name" value="Methyl-accepting chemotaxis protein"/>
    <property type="match status" value="1"/>
</dbReference>
<organism evidence="8 9">
    <name type="scientific">Vibrio scophthalmi</name>
    <dbReference type="NCBI Taxonomy" id="45658"/>
    <lineage>
        <taxon>Bacteria</taxon>
        <taxon>Pseudomonadati</taxon>
        <taxon>Pseudomonadota</taxon>
        <taxon>Gammaproteobacteria</taxon>
        <taxon>Vibrionales</taxon>
        <taxon>Vibrionaceae</taxon>
        <taxon>Vibrio</taxon>
    </lineage>
</organism>
<dbReference type="FunFam" id="1.10.287.950:FF:000001">
    <property type="entry name" value="Methyl-accepting chemotaxis sensory transducer"/>
    <property type="match status" value="1"/>
</dbReference>
<name>A0A1E3WEP2_9VIBR</name>
<accession>A0A1E3WEP2</accession>
<keyword evidence="5" id="KW-0472">Membrane</keyword>
<dbReference type="SUPFAM" id="SSF58104">
    <property type="entry name" value="Methyl-accepting chemotaxis protein (MCP) signaling domain"/>
    <property type="match status" value="1"/>
</dbReference>
<dbReference type="SMART" id="SM00304">
    <property type="entry name" value="HAMP"/>
    <property type="match status" value="1"/>
</dbReference>
<comment type="caution">
    <text evidence="8">The sequence shown here is derived from an EMBL/GenBank/DDBJ whole genome shotgun (WGS) entry which is preliminary data.</text>
</comment>
<proteinExistence type="inferred from homology"/>
<dbReference type="AlphaFoldDB" id="A0A1E3WEP2"/>
<evidence type="ECO:0000259" key="6">
    <source>
        <dbReference type="PROSITE" id="PS50111"/>
    </source>
</evidence>
<evidence type="ECO:0000256" key="2">
    <source>
        <dbReference type="ARBA" id="ARBA00023224"/>
    </source>
</evidence>
<sequence length="581" mass="62650">MKKALSFKMKIIAIFIVITSITILTSYFSARHHISNYIYQSDTQNINSQINLVKDKLVEDINNQIVLAENLNFGLIAVKSTQEKTGFYNIIKVVSDLVFTPQGSIDDPAEAQPFIDLLSSANGKVTVSNIVYEQGKPLLTIIVPEGDGQGNIFYVDLSDTQALLASSAVDGSYMELVDPNNNILFSNKIDGDLIPLPSTFDVRGSQWSLTGYIDNAYILQNTAKLNNAITLTLVISGILIISLSVIAVNLAFKPIVSLRNIVTDLSQGNGDLTRRLEITSQDDLGKIATGINQFIEKLQTMMLDVAKSSQQIKQEINVVGENAHSNQTLLTAHAKETEQVVAAITEMSSTAESVAQSAADAAKLTHKTNNEANHSKAVVQEAVQSVSALVEEVASMSQSITAMSKDTDQIGSVLGVIGDIAEQTNLLALNAAIEAARAGEQGRGFAVVADEVRALAARTQQSTSQVNEMLTKLRNGNNTVVSAMKTTQSSCQQTSETTARVMTSLDSMTDSIIEINDLTTQIAASAEQQSVVTEEITRNMTSIQEMISNINHNGQQTVTSTHQLTATNSQLSDVVGRFKLS</sequence>
<evidence type="ECO:0000256" key="4">
    <source>
        <dbReference type="PROSITE-ProRule" id="PRU00284"/>
    </source>
</evidence>